<dbReference type="Gene3D" id="1.25.40.10">
    <property type="entry name" value="Tetratricopeptide repeat domain"/>
    <property type="match status" value="1"/>
</dbReference>
<sequence length="667" mass="76483">MPRLETLQSILDVAERKHAYFIRPDRPIPAKEPEQAETKDTPASVMLPASSESPSIMTAGTKALWVTLRQTIDLVTRARAAAGIPMGKVPSVLTEAEKEYNDLQHIIRESISRRSSGLAALERYLRDRLQAMRRTNTEKPPPAQIVQAAASTSTSASPDGDRGRASASTPSPSPPIISPSPRRPIFGLGASFDWGKLFPWLSKRRRHLHTLARVVEDGRRARLSPGMNKFRKRVLGVTPRRRDASTLSLPRVRSFRPLEKKSPPLVSLEPPTTPQAVLRHVLDSTKPYRRPTVPKIVAFHNSFGPLRSTASFNHIISICIRERFFTQAIQCMSEMRRAGLRWDSGTWVEYIRLQVMTKKWDAAENIIKNSVSDFGTLLALLPGQIYERPKRSTPDDRMEQLRLLGQAHVQIDAEHAARLPYAAKHRFVQSLIVSDPKAALKMTERCIRDLPPDPTKVELSEALDLVHLNLRAPNKTSGMAEYWRAWDRLVRLLDLHDKLRPTPFTVYLLLKYMRSAKNRSRRAHDTVQLVRKRWGPGIEDYWTHMIQARYAMHDKLDDRAYRLLQKAREELVAHRRRGVQHHPKTSHVLLRRYTHGWRRFYDLMRRWTHRHKKQRRLKLLKETERTEQEAVEAVVVPVAEPPSVAMPETTALVGAIRLHRKMASVRS</sequence>
<feature type="compositionally biased region" description="Pro residues" evidence="1">
    <location>
        <begin position="171"/>
        <end position="182"/>
    </location>
</feature>
<reference evidence="2 3" key="1">
    <citation type="journal article" date="2016" name="Mol. Biol. Evol.">
        <title>Comparative Genomics of Early-Diverging Mushroom-Forming Fungi Provides Insights into the Origins of Lignocellulose Decay Capabilities.</title>
        <authorList>
            <person name="Nagy L.G."/>
            <person name="Riley R."/>
            <person name="Tritt A."/>
            <person name="Adam C."/>
            <person name="Daum C."/>
            <person name="Floudas D."/>
            <person name="Sun H."/>
            <person name="Yadav J.S."/>
            <person name="Pangilinan J."/>
            <person name="Larsson K.H."/>
            <person name="Matsuura K."/>
            <person name="Barry K."/>
            <person name="Labutti K."/>
            <person name="Kuo R."/>
            <person name="Ohm R.A."/>
            <person name="Bhattacharya S.S."/>
            <person name="Shirouzu T."/>
            <person name="Yoshinaga Y."/>
            <person name="Martin F.M."/>
            <person name="Grigoriev I.V."/>
            <person name="Hibbett D.S."/>
        </authorList>
    </citation>
    <scope>NUCLEOTIDE SEQUENCE [LARGE SCALE GENOMIC DNA]</scope>
    <source>
        <strain evidence="2 3">TUFC12733</strain>
    </source>
</reference>
<gene>
    <name evidence="2" type="ORF">CALVIDRAFT_560182</name>
</gene>
<dbReference type="Proteomes" id="UP000076738">
    <property type="component" value="Unassembled WGS sequence"/>
</dbReference>
<proteinExistence type="predicted"/>
<feature type="compositionally biased region" description="Basic and acidic residues" evidence="1">
    <location>
        <begin position="24"/>
        <end position="40"/>
    </location>
</feature>
<organism evidence="2 3">
    <name type="scientific">Calocera viscosa (strain TUFC12733)</name>
    <dbReference type="NCBI Taxonomy" id="1330018"/>
    <lineage>
        <taxon>Eukaryota</taxon>
        <taxon>Fungi</taxon>
        <taxon>Dikarya</taxon>
        <taxon>Basidiomycota</taxon>
        <taxon>Agaricomycotina</taxon>
        <taxon>Dacrymycetes</taxon>
        <taxon>Dacrymycetales</taxon>
        <taxon>Dacrymycetaceae</taxon>
        <taxon>Calocera</taxon>
    </lineage>
</organism>
<feature type="compositionally biased region" description="Low complexity" evidence="1">
    <location>
        <begin position="148"/>
        <end position="157"/>
    </location>
</feature>
<accession>A0A167RG10</accession>
<feature type="region of interest" description="Disordered" evidence="1">
    <location>
        <begin position="133"/>
        <end position="182"/>
    </location>
</feature>
<dbReference type="OrthoDB" id="3149711at2759"/>
<evidence type="ECO:0000256" key="1">
    <source>
        <dbReference type="SAM" id="MobiDB-lite"/>
    </source>
</evidence>
<evidence type="ECO:0000313" key="2">
    <source>
        <dbReference type="EMBL" id="KZP00867.1"/>
    </source>
</evidence>
<dbReference type="InterPro" id="IPR011990">
    <property type="entry name" value="TPR-like_helical_dom_sf"/>
</dbReference>
<feature type="region of interest" description="Disordered" evidence="1">
    <location>
        <begin position="24"/>
        <end position="53"/>
    </location>
</feature>
<dbReference type="EMBL" id="KV417268">
    <property type="protein sequence ID" value="KZP00867.1"/>
    <property type="molecule type" value="Genomic_DNA"/>
</dbReference>
<dbReference type="AlphaFoldDB" id="A0A167RG10"/>
<keyword evidence="3" id="KW-1185">Reference proteome</keyword>
<evidence type="ECO:0000313" key="3">
    <source>
        <dbReference type="Proteomes" id="UP000076738"/>
    </source>
</evidence>
<protein>
    <recommendedName>
        <fullName evidence="4">Pentatricopeptide repeat-containing protein</fullName>
    </recommendedName>
</protein>
<name>A0A167RG10_CALVF</name>
<evidence type="ECO:0008006" key="4">
    <source>
        <dbReference type="Google" id="ProtNLM"/>
    </source>
</evidence>